<evidence type="ECO:0000256" key="12">
    <source>
        <dbReference type="PROSITE-ProRule" id="PRU00203"/>
    </source>
</evidence>
<feature type="domain" description="RING-type" evidence="14">
    <location>
        <begin position="404"/>
        <end position="442"/>
    </location>
</feature>
<comment type="subcellular location">
    <subcellularLocation>
        <location evidence="1">Nucleus</location>
    </subcellularLocation>
</comment>
<keyword evidence="9" id="KW-0804">Transcription</keyword>
<dbReference type="PANTHER" id="PTHR13808:SF1">
    <property type="entry name" value="HISTONE ACETYLTRANSFERASE"/>
    <property type="match status" value="1"/>
</dbReference>
<dbReference type="PROSITE" id="PS50089">
    <property type="entry name" value="ZF_RING_2"/>
    <property type="match status" value="1"/>
</dbReference>
<protein>
    <recommendedName>
        <fullName evidence="2">histone acetyltransferase</fullName>
        <ecNumber evidence="2">2.3.1.48</ecNumber>
    </recommendedName>
</protein>
<dbReference type="AlphaFoldDB" id="A0ABD0T7H9"/>
<feature type="compositionally biased region" description="Polar residues" evidence="13">
    <location>
        <begin position="17"/>
        <end position="29"/>
    </location>
</feature>
<sequence length="510" mass="54569">MADRRDGPPNKRPRSILGTSGSATEGTSNLLDLEGPLPIEFMDGFLTEQQARQLNQQQINTANSTVTMHRQSNQQTIQNGPLALQVDAAQGVSPTSSLHRVGALAGDESLAQAAAQFKQKLIQQQLILILHVNKCLKRERVAQSNRETWQCTLLHCQTMKGVLNHMMSCRTGVNCAVPHCTSSKKIIRHWKECRANDCSICSTLKRAGVNTDGSRSGTVGAASSVGGARNNTSTMLGAAPAPSAPASARSAPAPALSAPAHARSASTPAHSAPASAGSAPAPAPSAPASARSAPAPALSAPAHARSASTPAPSAPALAPRTEDRELESGAELVSAANNVQKQLEDCSEIINSLKKQLEKVQTELASVQSRKRKLESASDESGVSSTKQSAQGEVEEIMENELQCSICSELFVSATTLNCSHTFCKYCITIWKRTKNNCPVCRAVIIFECKSIVLDSFIEKMVQNLTEDMKIKRQEMLRARGGPHQNRDEIVMGPAGRPDWDDYLWRPSPS</sequence>
<dbReference type="GO" id="GO:0008270">
    <property type="term" value="F:zinc ion binding"/>
    <property type="evidence" value="ECO:0007669"/>
    <property type="project" value="UniProtKB-KW"/>
</dbReference>
<feature type="zinc finger region" description="TAZ-type" evidence="12">
    <location>
        <begin position="115"/>
        <end position="204"/>
    </location>
</feature>
<name>A0ABD0T7H9_LOXSC</name>
<keyword evidence="7" id="KW-0156">Chromatin regulator</keyword>
<comment type="caution">
    <text evidence="16">The sequence shown here is derived from an EMBL/GenBank/DDBJ whole genome shotgun (WGS) entry which is preliminary data.</text>
</comment>
<keyword evidence="4 12" id="KW-0479">Metal-binding</keyword>
<dbReference type="InterPro" id="IPR017907">
    <property type="entry name" value="Znf_RING_CS"/>
</dbReference>
<dbReference type="InterPro" id="IPR013178">
    <property type="entry name" value="Histone_AcTrfase_Rtt109/CBP"/>
</dbReference>
<evidence type="ECO:0000256" key="6">
    <source>
        <dbReference type="ARBA" id="ARBA00022833"/>
    </source>
</evidence>
<evidence type="ECO:0000256" key="7">
    <source>
        <dbReference type="ARBA" id="ARBA00022853"/>
    </source>
</evidence>
<evidence type="ECO:0000256" key="5">
    <source>
        <dbReference type="ARBA" id="ARBA00022771"/>
    </source>
</evidence>
<evidence type="ECO:0000259" key="14">
    <source>
        <dbReference type="PROSITE" id="PS50089"/>
    </source>
</evidence>
<dbReference type="EMBL" id="JBEDNZ010000008">
    <property type="protein sequence ID" value="KAL0839318.1"/>
    <property type="molecule type" value="Genomic_DNA"/>
</dbReference>
<dbReference type="InterPro" id="IPR001841">
    <property type="entry name" value="Znf_RING"/>
</dbReference>
<feature type="region of interest" description="Disordered" evidence="13">
    <location>
        <begin position="210"/>
        <end position="328"/>
    </location>
</feature>
<feature type="region of interest" description="Disordered" evidence="13">
    <location>
        <begin position="1"/>
        <end position="29"/>
    </location>
</feature>
<keyword evidence="3" id="KW-0808">Transferase</keyword>
<evidence type="ECO:0000256" key="9">
    <source>
        <dbReference type="ARBA" id="ARBA00023163"/>
    </source>
</evidence>
<evidence type="ECO:0000313" key="17">
    <source>
        <dbReference type="Proteomes" id="UP001549921"/>
    </source>
</evidence>
<keyword evidence="6 12" id="KW-0862">Zinc</keyword>
<dbReference type="Proteomes" id="UP001549921">
    <property type="component" value="Unassembled WGS sequence"/>
</dbReference>
<evidence type="ECO:0000256" key="4">
    <source>
        <dbReference type="ARBA" id="ARBA00022723"/>
    </source>
</evidence>
<evidence type="ECO:0000256" key="1">
    <source>
        <dbReference type="ARBA" id="ARBA00004123"/>
    </source>
</evidence>
<dbReference type="InterPro" id="IPR000197">
    <property type="entry name" value="Znf_TAZ"/>
</dbReference>
<dbReference type="PROSITE" id="PS50134">
    <property type="entry name" value="ZF_TAZ"/>
    <property type="match status" value="1"/>
</dbReference>
<dbReference type="GO" id="GO:0005634">
    <property type="term" value="C:nucleus"/>
    <property type="evidence" value="ECO:0007669"/>
    <property type="project" value="UniProtKB-SubCell"/>
</dbReference>
<keyword evidence="8" id="KW-0805">Transcription regulation</keyword>
<evidence type="ECO:0000259" key="15">
    <source>
        <dbReference type="PROSITE" id="PS50134"/>
    </source>
</evidence>
<dbReference type="CDD" id="cd16535">
    <property type="entry name" value="RING-HC_RNF8"/>
    <property type="match status" value="1"/>
</dbReference>
<dbReference type="InterPro" id="IPR035898">
    <property type="entry name" value="TAZ_dom_sf"/>
</dbReference>
<feature type="region of interest" description="Disordered" evidence="13">
    <location>
        <begin position="478"/>
        <end position="499"/>
    </location>
</feature>
<proteinExistence type="predicted"/>
<dbReference type="Pfam" id="PF13639">
    <property type="entry name" value="zf-RING_2"/>
    <property type="match status" value="1"/>
</dbReference>
<gene>
    <name evidence="16" type="ORF">ABMA28_016060</name>
</gene>
<feature type="compositionally biased region" description="Polar residues" evidence="13">
    <location>
        <begin position="379"/>
        <end position="391"/>
    </location>
</feature>
<evidence type="ECO:0000256" key="3">
    <source>
        <dbReference type="ARBA" id="ARBA00022679"/>
    </source>
</evidence>
<feature type="domain" description="TAZ-type" evidence="15">
    <location>
        <begin position="115"/>
        <end position="204"/>
    </location>
</feature>
<evidence type="ECO:0000256" key="8">
    <source>
        <dbReference type="ARBA" id="ARBA00023015"/>
    </source>
</evidence>
<comment type="catalytic activity">
    <reaction evidence="11">
        <text>L-lysyl-[protein] + acetyl-CoA = N(6)-acetyl-L-lysyl-[protein] + CoA + H(+)</text>
        <dbReference type="Rhea" id="RHEA:45948"/>
        <dbReference type="Rhea" id="RHEA-COMP:9752"/>
        <dbReference type="Rhea" id="RHEA-COMP:10731"/>
        <dbReference type="ChEBI" id="CHEBI:15378"/>
        <dbReference type="ChEBI" id="CHEBI:29969"/>
        <dbReference type="ChEBI" id="CHEBI:57287"/>
        <dbReference type="ChEBI" id="CHEBI:57288"/>
        <dbReference type="ChEBI" id="CHEBI:61930"/>
        <dbReference type="EC" id="2.3.1.48"/>
    </reaction>
</comment>
<dbReference type="EC" id="2.3.1.48" evidence="2"/>
<dbReference type="InterPro" id="IPR013083">
    <property type="entry name" value="Znf_RING/FYVE/PHD"/>
</dbReference>
<organism evidence="16 17">
    <name type="scientific">Loxostege sticticalis</name>
    <name type="common">Beet webworm moth</name>
    <dbReference type="NCBI Taxonomy" id="481309"/>
    <lineage>
        <taxon>Eukaryota</taxon>
        <taxon>Metazoa</taxon>
        <taxon>Ecdysozoa</taxon>
        <taxon>Arthropoda</taxon>
        <taxon>Hexapoda</taxon>
        <taxon>Insecta</taxon>
        <taxon>Pterygota</taxon>
        <taxon>Neoptera</taxon>
        <taxon>Endopterygota</taxon>
        <taxon>Lepidoptera</taxon>
        <taxon>Glossata</taxon>
        <taxon>Ditrysia</taxon>
        <taxon>Pyraloidea</taxon>
        <taxon>Crambidae</taxon>
        <taxon>Pyraustinae</taxon>
        <taxon>Loxostege</taxon>
    </lineage>
</organism>
<keyword evidence="5 12" id="KW-0863">Zinc-finger</keyword>
<evidence type="ECO:0000256" key="10">
    <source>
        <dbReference type="ARBA" id="ARBA00023242"/>
    </source>
</evidence>
<evidence type="ECO:0000256" key="13">
    <source>
        <dbReference type="SAM" id="MobiDB-lite"/>
    </source>
</evidence>
<dbReference type="SUPFAM" id="SSF57933">
    <property type="entry name" value="TAZ domain"/>
    <property type="match status" value="1"/>
</dbReference>
<dbReference type="SMART" id="SM00551">
    <property type="entry name" value="ZnF_TAZ"/>
    <property type="match status" value="1"/>
</dbReference>
<evidence type="ECO:0000313" key="16">
    <source>
        <dbReference type="EMBL" id="KAL0839318.1"/>
    </source>
</evidence>
<feature type="region of interest" description="Disordered" evidence="13">
    <location>
        <begin position="368"/>
        <end position="392"/>
    </location>
</feature>
<feature type="compositionally biased region" description="Low complexity" evidence="13">
    <location>
        <begin position="238"/>
        <end position="319"/>
    </location>
</feature>
<accession>A0ABD0T7H9</accession>
<dbReference type="Gene3D" id="3.30.40.10">
    <property type="entry name" value="Zinc/RING finger domain, C3HC4 (zinc finger)"/>
    <property type="match status" value="1"/>
</dbReference>
<keyword evidence="10" id="KW-0539">Nucleus</keyword>
<evidence type="ECO:0000256" key="11">
    <source>
        <dbReference type="ARBA" id="ARBA00048017"/>
    </source>
</evidence>
<dbReference type="Gene3D" id="1.20.1020.10">
    <property type="entry name" value="TAZ domain"/>
    <property type="match status" value="1"/>
</dbReference>
<evidence type="ECO:0000256" key="2">
    <source>
        <dbReference type="ARBA" id="ARBA00013184"/>
    </source>
</evidence>
<reference evidence="16 17" key="1">
    <citation type="submission" date="2024-06" db="EMBL/GenBank/DDBJ databases">
        <title>A chromosome-level genome assembly of beet webworm, Loxostege sticticalis.</title>
        <authorList>
            <person name="Zhang Y."/>
        </authorList>
    </citation>
    <scope>NUCLEOTIDE SEQUENCE [LARGE SCALE GENOMIC DNA]</scope>
    <source>
        <strain evidence="16">AQ028</strain>
        <tissue evidence="16">Male pupae</tissue>
    </source>
</reference>
<dbReference type="GO" id="GO:0004402">
    <property type="term" value="F:histone acetyltransferase activity"/>
    <property type="evidence" value="ECO:0007669"/>
    <property type="project" value="UniProtKB-ARBA"/>
</dbReference>
<feature type="compositionally biased region" description="Low complexity" evidence="13">
    <location>
        <begin position="213"/>
        <end position="229"/>
    </location>
</feature>
<dbReference type="PROSITE" id="PS00518">
    <property type="entry name" value="ZF_RING_1"/>
    <property type="match status" value="1"/>
</dbReference>
<dbReference type="SUPFAM" id="SSF57850">
    <property type="entry name" value="RING/U-box"/>
    <property type="match status" value="1"/>
</dbReference>
<dbReference type="Pfam" id="PF02135">
    <property type="entry name" value="zf-TAZ"/>
    <property type="match status" value="1"/>
</dbReference>
<dbReference type="SMART" id="SM00184">
    <property type="entry name" value="RING"/>
    <property type="match status" value="1"/>
</dbReference>
<dbReference type="PANTHER" id="PTHR13808">
    <property type="entry name" value="CBP/P300-RELATED"/>
    <property type="match status" value="1"/>
</dbReference>